<evidence type="ECO:0000256" key="6">
    <source>
        <dbReference type="ARBA" id="ARBA00022777"/>
    </source>
</evidence>
<evidence type="ECO:0000256" key="5">
    <source>
        <dbReference type="ARBA" id="ARBA00022741"/>
    </source>
</evidence>
<feature type="domain" description="Thymidylate kinase-like" evidence="9">
    <location>
        <begin position="211"/>
        <end position="395"/>
    </location>
</feature>
<dbReference type="Pfam" id="PF02223">
    <property type="entry name" value="Thymidylate_kin"/>
    <property type="match status" value="1"/>
</dbReference>
<reference evidence="11" key="1">
    <citation type="journal article" date="2021" name="Genome Biol. Evol.">
        <title>A High-Quality Reference Genome for a Parasitic Bivalve with Doubly Uniparental Inheritance (Bivalvia: Unionida).</title>
        <authorList>
            <person name="Smith C.H."/>
        </authorList>
    </citation>
    <scope>NUCLEOTIDE SEQUENCE</scope>
    <source>
        <strain evidence="11">CHS0354</strain>
    </source>
</reference>
<dbReference type="AlphaFoldDB" id="A0AAE0T798"/>
<dbReference type="GO" id="GO:0004798">
    <property type="term" value="F:dTMP kinase activity"/>
    <property type="evidence" value="ECO:0007669"/>
    <property type="project" value="UniProtKB-EC"/>
</dbReference>
<comment type="catalytic activity">
    <reaction evidence="8">
        <text>dTMP + ATP = dTDP + ADP</text>
        <dbReference type="Rhea" id="RHEA:13517"/>
        <dbReference type="ChEBI" id="CHEBI:30616"/>
        <dbReference type="ChEBI" id="CHEBI:58369"/>
        <dbReference type="ChEBI" id="CHEBI:63528"/>
        <dbReference type="ChEBI" id="CHEBI:456216"/>
        <dbReference type="EC" id="2.7.4.9"/>
    </reaction>
</comment>
<reference evidence="11" key="3">
    <citation type="submission" date="2023-05" db="EMBL/GenBank/DDBJ databases">
        <authorList>
            <person name="Smith C.H."/>
        </authorList>
    </citation>
    <scope>NUCLEOTIDE SEQUENCE</scope>
    <source>
        <strain evidence="11">CHS0354</strain>
        <tissue evidence="11">Mantle</tissue>
    </source>
</reference>
<name>A0AAE0T798_9BIVA</name>
<feature type="domain" description="Mce/MlaD" evidence="10">
    <location>
        <begin position="2"/>
        <end position="57"/>
    </location>
</feature>
<dbReference type="PANTHER" id="PTHR10344:SF4">
    <property type="entry name" value="UMP-CMP KINASE 2, MITOCHONDRIAL"/>
    <property type="match status" value="1"/>
</dbReference>
<dbReference type="GO" id="GO:0006233">
    <property type="term" value="P:dTDP biosynthetic process"/>
    <property type="evidence" value="ECO:0007669"/>
    <property type="project" value="InterPro"/>
</dbReference>
<organism evidence="11 12">
    <name type="scientific">Potamilus streckersoni</name>
    <dbReference type="NCBI Taxonomy" id="2493646"/>
    <lineage>
        <taxon>Eukaryota</taxon>
        <taxon>Metazoa</taxon>
        <taxon>Spiralia</taxon>
        <taxon>Lophotrochozoa</taxon>
        <taxon>Mollusca</taxon>
        <taxon>Bivalvia</taxon>
        <taxon>Autobranchia</taxon>
        <taxon>Heteroconchia</taxon>
        <taxon>Palaeoheterodonta</taxon>
        <taxon>Unionida</taxon>
        <taxon>Unionoidea</taxon>
        <taxon>Unionidae</taxon>
        <taxon>Ambleminae</taxon>
        <taxon>Lampsilini</taxon>
        <taxon>Potamilus</taxon>
    </lineage>
</organism>
<keyword evidence="4" id="KW-0545">Nucleotide biosynthesis</keyword>
<evidence type="ECO:0000256" key="3">
    <source>
        <dbReference type="ARBA" id="ARBA00022679"/>
    </source>
</evidence>
<evidence type="ECO:0000256" key="8">
    <source>
        <dbReference type="ARBA" id="ARBA00048743"/>
    </source>
</evidence>
<evidence type="ECO:0000259" key="9">
    <source>
        <dbReference type="Pfam" id="PF02223"/>
    </source>
</evidence>
<protein>
    <recommendedName>
        <fullName evidence="2">dTMP kinase</fullName>
        <ecNumber evidence="2">2.7.4.9</ecNumber>
    </recommendedName>
</protein>
<keyword evidence="3" id="KW-0808">Transferase</keyword>
<proteinExistence type="inferred from homology"/>
<dbReference type="PANTHER" id="PTHR10344">
    <property type="entry name" value="THYMIDYLATE KINASE"/>
    <property type="match status" value="1"/>
</dbReference>
<comment type="similarity">
    <text evidence="1">Belongs to the thymidylate kinase family.</text>
</comment>
<dbReference type="InterPro" id="IPR003399">
    <property type="entry name" value="Mce/MlaD"/>
</dbReference>
<keyword evidence="7" id="KW-0067">ATP-binding</keyword>
<comment type="caution">
    <text evidence="11">The sequence shown here is derived from an EMBL/GenBank/DDBJ whole genome shotgun (WGS) entry which is preliminary data.</text>
</comment>
<dbReference type="EMBL" id="JAEAOA010000085">
    <property type="protein sequence ID" value="KAK3605046.1"/>
    <property type="molecule type" value="Genomic_DNA"/>
</dbReference>
<dbReference type="CDD" id="cd01672">
    <property type="entry name" value="TMPK"/>
    <property type="match status" value="1"/>
</dbReference>
<accession>A0AAE0T798</accession>
<keyword evidence="5" id="KW-0547">Nucleotide-binding</keyword>
<dbReference type="Gene3D" id="3.40.50.300">
    <property type="entry name" value="P-loop containing nucleotide triphosphate hydrolases"/>
    <property type="match status" value="1"/>
</dbReference>
<dbReference type="GO" id="GO:0005829">
    <property type="term" value="C:cytosol"/>
    <property type="evidence" value="ECO:0007669"/>
    <property type="project" value="TreeGrafter"/>
</dbReference>
<keyword evidence="6" id="KW-0418">Kinase</keyword>
<evidence type="ECO:0000256" key="7">
    <source>
        <dbReference type="ARBA" id="ARBA00022840"/>
    </source>
</evidence>
<dbReference type="SUPFAM" id="SSF52540">
    <property type="entry name" value="P-loop containing nucleoside triphosphate hydrolases"/>
    <property type="match status" value="1"/>
</dbReference>
<dbReference type="InterPro" id="IPR027417">
    <property type="entry name" value="P-loop_NTPase"/>
</dbReference>
<evidence type="ECO:0000313" key="12">
    <source>
        <dbReference type="Proteomes" id="UP001195483"/>
    </source>
</evidence>
<dbReference type="GO" id="GO:0006227">
    <property type="term" value="P:dUDP biosynthetic process"/>
    <property type="evidence" value="ECO:0007669"/>
    <property type="project" value="TreeGrafter"/>
</dbReference>
<dbReference type="HAMAP" id="MF_00165">
    <property type="entry name" value="Thymidylate_kinase"/>
    <property type="match status" value="1"/>
</dbReference>
<reference evidence="11" key="2">
    <citation type="journal article" date="2021" name="Genome Biol. Evol.">
        <title>Developing a high-quality reference genome for a parasitic bivalve with doubly uniparental inheritance (Bivalvia: Unionida).</title>
        <authorList>
            <person name="Smith C.H."/>
        </authorList>
    </citation>
    <scope>NUCLEOTIDE SEQUENCE</scope>
    <source>
        <strain evidence="11">CHS0354</strain>
        <tissue evidence="11">Mantle</tissue>
    </source>
</reference>
<evidence type="ECO:0000313" key="11">
    <source>
        <dbReference type="EMBL" id="KAK3605046.1"/>
    </source>
</evidence>
<sequence>MGDPITYRGMVIGNVESLNFENESVKVEMSINSELTLFRDASAEIIMSNLMSGKKINVFIGRKEAGVLPEFAAIYGKETSDLPDFVNSASNMLDSLELLSRTVNLSFGKINTIISDENLIRNFKKTMSNIREISDDIKLTTKNLDKIEFERLLTNMIDISEDIKFLVKKYDPRIDTTVKKVDALMSQVNQILSILNPMLLKLSTDKKTLAGIDGSGKSTQAKLLYGCCCNLGVTCKLVREPGGNPFSEKIRKLVLDAKHSPNELTETLLFLASRSELIEKEIKPFINQNKMIIIDRFLDSTVAYQGYGRDVNIELIHNLNMKVLHGISLPYKTFYLDIDVQTGIKRQPKVKDRLESLGSSFLGKVRNGYLELAQQYPQRIVSIDATQSINEIHSIIVEHIIPQLRN</sequence>
<evidence type="ECO:0000256" key="1">
    <source>
        <dbReference type="ARBA" id="ARBA00009776"/>
    </source>
</evidence>
<dbReference type="GO" id="GO:0006235">
    <property type="term" value="P:dTTP biosynthetic process"/>
    <property type="evidence" value="ECO:0007669"/>
    <property type="project" value="TreeGrafter"/>
</dbReference>
<evidence type="ECO:0000256" key="2">
    <source>
        <dbReference type="ARBA" id="ARBA00012980"/>
    </source>
</evidence>
<evidence type="ECO:0000256" key="4">
    <source>
        <dbReference type="ARBA" id="ARBA00022727"/>
    </source>
</evidence>
<dbReference type="InterPro" id="IPR018095">
    <property type="entry name" value="Thymidylate_kin_CS"/>
</dbReference>
<dbReference type="PROSITE" id="PS01331">
    <property type="entry name" value="THYMIDYLATE_KINASE"/>
    <property type="match status" value="1"/>
</dbReference>
<dbReference type="Pfam" id="PF02470">
    <property type="entry name" value="MlaD"/>
    <property type="match status" value="1"/>
</dbReference>
<gene>
    <name evidence="11" type="ORF">CHS0354_000712</name>
</gene>
<dbReference type="GO" id="GO:0005524">
    <property type="term" value="F:ATP binding"/>
    <property type="evidence" value="ECO:0007669"/>
    <property type="project" value="UniProtKB-KW"/>
</dbReference>
<evidence type="ECO:0000259" key="10">
    <source>
        <dbReference type="Pfam" id="PF02470"/>
    </source>
</evidence>
<dbReference type="FunFam" id="3.40.50.300:FF:000225">
    <property type="entry name" value="Thymidylate kinase"/>
    <property type="match status" value="1"/>
</dbReference>
<dbReference type="Proteomes" id="UP001195483">
    <property type="component" value="Unassembled WGS sequence"/>
</dbReference>
<keyword evidence="12" id="KW-1185">Reference proteome</keyword>
<dbReference type="NCBIfam" id="TIGR00041">
    <property type="entry name" value="DTMP_kinase"/>
    <property type="match status" value="1"/>
</dbReference>
<dbReference type="EC" id="2.7.4.9" evidence="2"/>
<dbReference type="InterPro" id="IPR018094">
    <property type="entry name" value="Thymidylate_kinase"/>
</dbReference>
<dbReference type="InterPro" id="IPR039430">
    <property type="entry name" value="Thymidylate_kin-like_dom"/>
</dbReference>